<comment type="caution">
    <text evidence="2">The sequence shown here is derived from an EMBL/GenBank/DDBJ whole genome shotgun (WGS) entry which is preliminary data.</text>
</comment>
<reference evidence="2" key="1">
    <citation type="journal article" date="2015" name="Proc. Natl. Acad. Sci. U.S.A.">
        <title>Networks of energetic and metabolic interactions define dynamics in microbial communities.</title>
        <authorList>
            <person name="Embree M."/>
            <person name="Liu J.K."/>
            <person name="Al-Bassam M.M."/>
            <person name="Zengler K."/>
        </authorList>
    </citation>
    <scope>NUCLEOTIDE SEQUENCE</scope>
</reference>
<protein>
    <submittedName>
        <fullName evidence="2">Abc1 family protein group 11</fullName>
    </submittedName>
</protein>
<proteinExistence type="predicted"/>
<feature type="compositionally biased region" description="Basic residues" evidence="1">
    <location>
        <begin position="132"/>
        <end position="141"/>
    </location>
</feature>
<feature type="compositionally biased region" description="Basic and acidic residues" evidence="1">
    <location>
        <begin position="110"/>
        <end position="131"/>
    </location>
</feature>
<accession>A0A0W8FE11</accession>
<dbReference type="AlphaFoldDB" id="A0A0W8FE11"/>
<organism evidence="2">
    <name type="scientific">hydrocarbon metagenome</name>
    <dbReference type="NCBI Taxonomy" id="938273"/>
    <lineage>
        <taxon>unclassified sequences</taxon>
        <taxon>metagenomes</taxon>
        <taxon>ecological metagenomes</taxon>
    </lineage>
</organism>
<name>A0A0W8FE11_9ZZZZ</name>
<feature type="region of interest" description="Disordered" evidence="1">
    <location>
        <begin position="110"/>
        <end position="153"/>
    </location>
</feature>
<dbReference type="EMBL" id="LNQE01001329">
    <property type="protein sequence ID" value="KUG19082.1"/>
    <property type="molecule type" value="Genomic_DNA"/>
</dbReference>
<evidence type="ECO:0000313" key="2">
    <source>
        <dbReference type="EMBL" id="KUG19082.1"/>
    </source>
</evidence>
<sequence>MDAVAPVGCARDELAEEDHVLSRIPHREVVVLHPFQFRLEPDEIVEVGGKEGAGAERSPAVDELHHRPGDAVAVQRARAAPDLVEHEQAARRRVVQDVCQLQHLHHERALPAREIVKRPDPGEDPVHDPDRRVRRRHKAPHLGHDADQGDGAHVGRFPGHVRPGDDQDLVAFAVEQGVVRDEGAGQAPLHHRVPPLPDRDPVAAIQHRADVAAPRRDLGKRRRDVEQPDSTGEPLEVGDGRRKGGDHLRIDLALERRHPLVGGRDLRLLLPELGRRVALAVRRRLLPLVFGRDQVEVGLRRLDIVAKYPVVADF</sequence>
<evidence type="ECO:0000256" key="1">
    <source>
        <dbReference type="SAM" id="MobiDB-lite"/>
    </source>
</evidence>
<feature type="region of interest" description="Disordered" evidence="1">
    <location>
        <begin position="209"/>
        <end position="242"/>
    </location>
</feature>
<gene>
    <name evidence="2" type="ORF">ASZ90_011207</name>
</gene>